<dbReference type="EMBL" id="JAWDGP010006299">
    <property type="protein sequence ID" value="KAK3743672.1"/>
    <property type="molecule type" value="Genomic_DNA"/>
</dbReference>
<dbReference type="Proteomes" id="UP001283361">
    <property type="component" value="Unassembled WGS sequence"/>
</dbReference>
<comment type="caution">
    <text evidence="1">The sequence shown here is derived from an EMBL/GenBank/DDBJ whole genome shotgun (WGS) entry which is preliminary data.</text>
</comment>
<dbReference type="AlphaFoldDB" id="A0AAE0YFQ8"/>
<accession>A0AAE0YFQ8</accession>
<sequence length="88" mass="9810">MLNTRQDVSKICTHKAFGAKQRSHLIIAVSIESICLKFDRHRSLLIAVVQVLPKSRGPGHSSQLWSRSLLIAMVQVPPRPLTWSGHSS</sequence>
<protein>
    <submittedName>
        <fullName evidence="1">Uncharacterized protein</fullName>
    </submittedName>
</protein>
<name>A0AAE0YFQ8_9GAST</name>
<evidence type="ECO:0000313" key="2">
    <source>
        <dbReference type="Proteomes" id="UP001283361"/>
    </source>
</evidence>
<keyword evidence="2" id="KW-1185">Reference proteome</keyword>
<evidence type="ECO:0000313" key="1">
    <source>
        <dbReference type="EMBL" id="KAK3743672.1"/>
    </source>
</evidence>
<proteinExistence type="predicted"/>
<reference evidence="1" key="1">
    <citation type="journal article" date="2023" name="G3 (Bethesda)">
        <title>A reference genome for the long-term kleptoplast-retaining sea slug Elysia crispata morphotype clarki.</title>
        <authorList>
            <person name="Eastman K.E."/>
            <person name="Pendleton A.L."/>
            <person name="Shaikh M.A."/>
            <person name="Suttiyut T."/>
            <person name="Ogas R."/>
            <person name="Tomko P."/>
            <person name="Gavelis G."/>
            <person name="Widhalm J.R."/>
            <person name="Wisecaver J.H."/>
        </authorList>
    </citation>
    <scope>NUCLEOTIDE SEQUENCE</scope>
    <source>
        <strain evidence="1">ECLA1</strain>
    </source>
</reference>
<gene>
    <name evidence="1" type="ORF">RRG08_030794</name>
</gene>
<organism evidence="1 2">
    <name type="scientific">Elysia crispata</name>
    <name type="common">lettuce slug</name>
    <dbReference type="NCBI Taxonomy" id="231223"/>
    <lineage>
        <taxon>Eukaryota</taxon>
        <taxon>Metazoa</taxon>
        <taxon>Spiralia</taxon>
        <taxon>Lophotrochozoa</taxon>
        <taxon>Mollusca</taxon>
        <taxon>Gastropoda</taxon>
        <taxon>Heterobranchia</taxon>
        <taxon>Euthyneura</taxon>
        <taxon>Panpulmonata</taxon>
        <taxon>Sacoglossa</taxon>
        <taxon>Placobranchoidea</taxon>
        <taxon>Plakobranchidae</taxon>
        <taxon>Elysia</taxon>
    </lineage>
</organism>